<dbReference type="EMBL" id="BJXJ01000027">
    <property type="protein sequence ID" value="GEM76580.1"/>
    <property type="molecule type" value="Genomic_DNA"/>
</dbReference>
<keyword evidence="3" id="KW-0808">Transferase</keyword>
<dbReference type="NCBIfam" id="NF008686">
    <property type="entry name" value="PRK11705.1"/>
    <property type="match status" value="1"/>
</dbReference>
<evidence type="ECO:0000313" key="7">
    <source>
        <dbReference type="EMBL" id="GEM76580.1"/>
    </source>
</evidence>
<dbReference type="PANTHER" id="PTHR43667">
    <property type="entry name" value="CYCLOPROPANE-FATTY-ACYL-PHOSPHOLIPID SYNTHASE"/>
    <property type="match status" value="1"/>
</dbReference>
<name>A0A511QGY9_9VIBR</name>
<comment type="caution">
    <text evidence="7">The sequence shown here is derived from an EMBL/GenBank/DDBJ whole genome shotgun (WGS) entry which is preliminary data.</text>
</comment>
<dbReference type="PIRSF" id="PIRSF003085">
    <property type="entry name" value="CMAS"/>
    <property type="match status" value="1"/>
</dbReference>
<protein>
    <submittedName>
        <fullName evidence="7">Cyclopropane-fatty-acyl-phospholipid synthase</fullName>
    </submittedName>
</protein>
<sequence length="380" mass="43610">MNYYNFFKDLLKNADIELDGDRPWDIKVKDVNMFSRIIEHGSLGLGESYVDEMWECQDLSEMISKLLASDIESKLTISNKLSVGASLGKQKLKKLLNPQSISRAKVDVSSHYDLGNDLYERMLDPRMTYTCGYWKKASNLAQAQEHKLDLLCRKLGLSKGMRVLDIGCGWGSFMQFAAEKYGVICDGLTLSKEQAELGQSKANNAGLPINFILQDYREYKPEYKYDAVVSVGMIEHVGPGNYKEYFECADRFMKEESIFLLHTIGSSISKVDCEPWIDKYIFPNGVIPSLAQLAQAMEPKFNIEDLHNFGPDYDLTLCAWYENFEQSWPELQFKYGERFFRIWRYYLLSCAGAFRARDISLWQLALTKGDRSLPESVRAV</sequence>
<dbReference type="AlphaFoldDB" id="A0A511QGY9"/>
<dbReference type="RefSeq" id="WP_039979944.1">
    <property type="nucleotide sequence ID" value="NZ_BAOJ01000024.1"/>
</dbReference>
<accession>A0A511QGY9</accession>
<dbReference type="GO" id="GO:0008610">
    <property type="term" value="P:lipid biosynthetic process"/>
    <property type="evidence" value="ECO:0007669"/>
    <property type="project" value="InterPro"/>
</dbReference>
<evidence type="ECO:0000313" key="8">
    <source>
        <dbReference type="Proteomes" id="UP000321922"/>
    </source>
</evidence>
<dbReference type="GO" id="GO:0008168">
    <property type="term" value="F:methyltransferase activity"/>
    <property type="evidence" value="ECO:0007669"/>
    <property type="project" value="UniProtKB-KW"/>
</dbReference>
<dbReference type="Gene3D" id="3.40.50.150">
    <property type="entry name" value="Vaccinia Virus protein VP39"/>
    <property type="match status" value="1"/>
</dbReference>
<keyword evidence="5" id="KW-0443">Lipid metabolism</keyword>
<evidence type="ECO:0000256" key="3">
    <source>
        <dbReference type="ARBA" id="ARBA00022679"/>
    </source>
</evidence>
<keyword evidence="8" id="KW-1185">Reference proteome</keyword>
<evidence type="ECO:0000256" key="5">
    <source>
        <dbReference type="ARBA" id="ARBA00023098"/>
    </source>
</evidence>
<dbReference type="GO" id="GO:0032259">
    <property type="term" value="P:methylation"/>
    <property type="evidence" value="ECO:0007669"/>
    <property type="project" value="UniProtKB-KW"/>
</dbReference>
<proteinExistence type="inferred from homology"/>
<comment type="similarity">
    <text evidence="1">Belongs to the CFA/CMAS family.</text>
</comment>
<evidence type="ECO:0000256" key="1">
    <source>
        <dbReference type="ARBA" id="ARBA00010815"/>
    </source>
</evidence>
<dbReference type="Proteomes" id="UP000321922">
    <property type="component" value="Unassembled WGS sequence"/>
</dbReference>
<keyword evidence="2" id="KW-0489">Methyltransferase</keyword>
<feature type="active site" evidence="6">
    <location>
        <position position="350"/>
    </location>
</feature>
<dbReference type="PANTHER" id="PTHR43667:SF1">
    <property type="entry name" value="CYCLOPROPANE-FATTY-ACYL-PHOSPHOLIPID SYNTHASE"/>
    <property type="match status" value="1"/>
</dbReference>
<evidence type="ECO:0000256" key="4">
    <source>
        <dbReference type="ARBA" id="ARBA00022691"/>
    </source>
</evidence>
<evidence type="ECO:0000256" key="2">
    <source>
        <dbReference type="ARBA" id="ARBA00022603"/>
    </source>
</evidence>
<dbReference type="InterPro" id="IPR029063">
    <property type="entry name" value="SAM-dependent_MTases_sf"/>
</dbReference>
<evidence type="ECO:0000256" key="6">
    <source>
        <dbReference type="PIRSR" id="PIRSR003085-1"/>
    </source>
</evidence>
<keyword evidence="4" id="KW-0949">S-adenosyl-L-methionine</keyword>
<dbReference type="InterPro" id="IPR003333">
    <property type="entry name" value="CMAS"/>
</dbReference>
<dbReference type="SUPFAM" id="SSF53335">
    <property type="entry name" value="S-adenosyl-L-methionine-dependent methyltransferases"/>
    <property type="match status" value="1"/>
</dbReference>
<dbReference type="Pfam" id="PF02353">
    <property type="entry name" value="CMAS"/>
    <property type="match status" value="1"/>
</dbReference>
<organism evidence="7 8">
    <name type="scientific">Vibrio sagamiensis NBRC 104589</name>
    <dbReference type="NCBI Taxonomy" id="1219064"/>
    <lineage>
        <taxon>Bacteria</taxon>
        <taxon>Pseudomonadati</taxon>
        <taxon>Pseudomonadota</taxon>
        <taxon>Gammaproteobacteria</taxon>
        <taxon>Vibrionales</taxon>
        <taxon>Vibrionaceae</taxon>
        <taxon>Vibrio</taxon>
    </lineage>
</organism>
<dbReference type="CDD" id="cd02440">
    <property type="entry name" value="AdoMet_MTases"/>
    <property type="match status" value="1"/>
</dbReference>
<gene>
    <name evidence="7" type="ORF">VSA01S_26920</name>
</gene>
<reference evidence="7 8" key="1">
    <citation type="submission" date="2019-07" db="EMBL/GenBank/DDBJ databases">
        <title>Whole genome shotgun sequence of Vibrio sagamiensis NBRC 104589.</title>
        <authorList>
            <person name="Hosoyama A."/>
            <person name="Uohara A."/>
            <person name="Ohji S."/>
            <person name="Ichikawa N."/>
        </authorList>
    </citation>
    <scope>NUCLEOTIDE SEQUENCE [LARGE SCALE GENOMIC DNA]</scope>
    <source>
        <strain evidence="7 8">NBRC 104589</strain>
    </source>
</reference>
<dbReference type="InterPro" id="IPR050723">
    <property type="entry name" value="CFA/CMAS"/>
</dbReference>
<dbReference type="OrthoDB" id="9782855at2"/>